<protein>
    <submittedName>
        <fullName evidence="4">Phage tail tape measure protein, family, core region</fullName>
    </submittedName>
</protein>
<evidence type="ECO:0000259" key="3">
    <source>
        <dbReference type="Pfam" id="PF10145"/>
    </source>
</evidence>
<dbReference type="Gene3D" id="1.10.287.1490">
    <property type="match status" value="1"/>
</dbReference>
<dbReference type="HOGENOM" id="CLU_259575_0_0_9"/>
<accession>C4IGZ3</accession>
<dbReference type="Pfam" id="PF10145">
    <property type="entry name" value="PhageMin_Tail"/>
    <property type="match status" value="1"/>
</dbReference>
<evidence type="ECO:0000313" key="4">
    <source>
        <dbReference type="EMBL" id="EEP53245.1"/>
    </source>
</evidence>
<dbReference type="RefSeq" id="WP_003414432.1">
    <property type="nucleotide sequence ID" value="NZ_ACOM01000005.1"/>
</dbReference>
<dbReference type="NCBIfam" id="TIGR01760">
    <property type="entry name" value="tape_meas_TP901"/>
    <property type="match status" value="2"/>
</dbReference>
<dbReference type="Proteomes" id="UP000003081">
    <property type="component" value="Unassembled WGS sequence"/>
</dbReference>
<keyword evidence="2" id="KW-0175">Coiled coil</keyword>
<name>C4IGZ3_CLOBU</name>
<sequence>MSDEQLLVTLGIQDKGANKQITALNKELKALDKEFKSASTTTKDFEKSQQGLTTKLSNLNQKYDVNKAKLDAYKQKLEETTKAIQDQQEKIANMQLEGKDTAKAEEQLQRMKNTLRDTERNISATQNEMERLNNEISETNKTIQNQSLEQYREEMRQLGESIEKTGNKMQNFGQGMQNTGSTLMKISAPLVAFSGYAVKASMDFEDAMRQVAATMGMSVDEINNGSESYAKLENAAKECGETTKFSASQAAEALNYIALAGYDANNAVELLPKMLNLAAAGGLDLQYTSDALTDSMSALGIGIDDVDVYIDQLAKTSQKSNTSVGQLLEAILTVGGTAKTCSGGITEMNTAIGIISDNGTKASEAGTALRNILLSLSTLSDDTREGLRGIGIETVDLKGNLLPLNEIMHDMLGVVGSMGSAEKSSFIYSIFNKTDLKAVQALMGSTVNDTKELGTVLEETGYDFEGLGHSMDELEGSFDTTIEKQEMTNRLMNLFGMNSEQAEIAYTGLNGILGEGQDRWSQLSGMIDDSAGAAQSMADVLNSSTKSQITLLLSQLEGLGIQIGEKLLPYVNDLLGAISDLITWFSSLDEGTQQAIVKFGLLTFATGGVLNATGKMTSNIGGLVSGIGKLTASAGTSATSVGALGSAAGTLSSIALPLIGTVGLLAGAVALYNEEQKALSSSVVTSKEELGLLKSTLLELNGVQVKSKEELEDLGLVYKDFSDGLSDDFKSAISEAGKDVENFTIVLQELSLDGVLSDEETTEFNTRVKDCVSNALSEIESKKTEGQTLMSEVFKLNDNVIDENEQAIIDMCNKQYEVEAEEVKKNQDLINQIYNTARSENRTLTQEEISSIKQYYANIKQIELECKAQNNSELEASTIDFNNRIKGLDAQSASELLQAKKAELDEQLIQKKNQYDQVILMAEKAAQDLTGAEKTAADERIQNLKDEKQKCTEEYQGQWQKYQEIIETEAPNISSTINKYSGEILTSQDLVTQQGLEKMKAHYDGLSVVTDEGWYKIKDTTTGAITDCYMTVDKNTGEITACYNKTTGEVAGYTDDMKKKVKELGDEHITERNVINQMMGQIGQSHVDTGNQIISKNGEVIGSLKDVTTSADGVKQGIVNINGTPMQITTNADGVITDMTTVKDKVDDIPKEKECKINFIQNGLDWIKSKWDSITSKSVSVDANANGTYSYSGSGVSTVDEKGWELASNNNVQVLGTYAKNTLTSIPTGTAIKTHMQSVQEMKYAVQEEVRKSKLNYANNNVSQGSSNIDYEKLANVMLNVVIQGLSNVNINNNINVDSNGIARNTIKMLGREDKINRVSKGRT</sequence>
<feature type="coiled-coil region" evidence="2">
    <location>
        <begin position="852"/>
        <end position="954"/>
    </location>
</feature>
<dbReference type="eggNOG" id="COG5283">
    <property type="taxonomic scope" value="Bacteria"/>
</dbReference>
<dbReference type="SUPFAM" id="SSF57997">
    <property type="entry name" value="Tropomyosin"/>
    <property type="match status" value="1"/>
</dbReference>
<dbReference type="PANTHER" id="PTHR37813:SF1">
    <property type="entry name" value="FELS-2 PROPHAGE PROTEIN"/>
    <property type="match status" value="1"/>
</dbReference>
<proteinExistence type="predicted"/>
<dbReference type="EMBL" id="ACOM01000005">
    <property type="protein sequence ID" value="EEP53245.1"/>
    <property type="molecule type" value="Genomic_DNA"/>
</dbReference>
<evidence type="ECO:0000256" key="1">
    <source>
        <dbReference type="ARBA" id="ARBA00022612"/>
    </source>
</evidence>
<organism evidence="4 5">
    <name type="scientific">Clostridium butyricum E4 str. BoNT E BL5262</name>
    <dbReference type="NCBI Taxonomy" id="632245"/>
    <lineage>
        <taxon>Bacteria</taxon>
        <taxon>Bacillati</taxon>
        <taxon>Bacillota</taxon>
        <taxon>Clostridia</taxon>
        <taxon>Eubacteriales</taxon>
        <taxon>Clostridiaceae</taxon>
        <taxon>Clostridium</taxon>
    </lineage>
</organism>
<feature type="domain" description="Phage tail tape measure protein" evidence="3">
    <location>
        <begin position="234"/>
        <end position="431"/>
    </location>
</feature>
<dbReference type="PANTHER" id="PTHR37813">
    <property type="entry name" value="FELS-2 PROPHAGE PROTEIN"/>
    <property type="match status" value="1"/>
</dbReference>
<evidence type="ECO:0000313" key="5">
    <source>
        <dbReference type="Proteomes" id="UP000003081"/>
    </source>
</evidence>
<keyword evidence="1" id="KW-1188">Viral release from host cell</keyword>
<reference evidence="4 5" key="1">
    <citation type="submission" date="2009-08" db="EMBL/GenBank/DDBJ databases">
        <authorList>
            <person name="Shrivastava S."/>
            <person name="Brinkac L.B."/>
            <person name="Brown J.L."/>
            <person name="Bruce D.B."/>
            <person name="Detter C."/>
            <person name="Green L.D."/>
            <person name="Munk C.A."/>
            <person name="Rogers Y.C."/>
            <person name="Tapia R."/>
            <person name="Sims D.R."/>
            <person name="Smith L.A."/>
            <person name="Smith T.J."/>
            <person name="Sutton G."/>
            <person name="Brettin T."/>
        </authorList>
    </citation>
    <scope>NUCLEOTIDE SEQUENCE [LARGE SCALE GENOMIC DNA]</scope>
    <source>
        <strain evidence="5">E4 str. BoNT E BL5262</strain>
    </source>
</reference>
<evidence type="ECO:0000256" key="2">
    <source>
        <dbReference type="SAM" id="Coils"/>
    </source>
</evidence>
<comment type="caution">
    <text evidence="4">The sequence shown here is derived from an EMBL/GenBank/DDBJ whole genome shotgun (WGS) entry which is preliminary data.</text>
</comment>
<feature type="coiled-coil region" evidence="2">
    <location>
        <begin position="14"/>
        <end position="168"/>
    </location>
</feature>
<gene>
    <name evidence="4" type="ORF">CLP_2687</name>
</gene>
<dbReference type="InterPro" id="IPR010090">
    <property type="entry name" value="Phage_tape_meas"/>
</dbReference>
<keyword evidence="5" id="KW-1185">Reference proteome</keyword>